<dbReference type="InterPro" id="IPR000871">
    <property type="entry name" value="Beta-lactam_class-A"/>
</dbReference>
<dbReference type="SUPFAM" id="SSF56601">
    <property type="entry name" value="beta-lactamase/transpeptidase-like"/>
    <property type="match status" value="1"/>
</dbReference>
<evidence type="ECO:0000259" key="8">
    <source>
        <dbReference type="Pfam" id="PF13354"/>
    </source>
</evidence>
<feature type="domain" description="Beta-lactamase class A catalytic" evidence="8">
    <location>
        <begin position="78"/>
        <end position="291"/>
    </location>
</feature>
<dbReference type="PROSITE" id="PS00146">
    <property type="entry name" value="BETA_LACTAMASE_A"/>
    <property type="match status" value="1"/>
</dbReference>
<feature type="compositionally biased region" description="Low complexity" evidence="6">
    <location>
        <begin position="28"/>
        <end position="50"/>
    </location>
</feature>
<dbReference type="Proteomes" id="UP001500016">
    <property type="component" value="Unassembled WGS sequence"/>
</dbReference>
<comment type="caution">
    <text evidence="9">The sequence shown here is derived from an EMBL/GenBank/DDBJ whole genome shotgun (WGS) entry which is preliminary data.</text>
</comment>
<proteinExistence type="inferred from homology"/>
<dbReference type="PRINTS" id="PR00118">
    <property type="entry name" value="BLACTAMASEA"/>
</dbReference>
<comment type="similarity">
    <text evidence="1 5">Belongs to the class-A beta-lactamase family.</text>
</comment>
<protein>
    <recommendedName>
        <fullName evidence="2 5">Beta-lactamase</fullName>
        <ecNumber evidence="2 5">3.5.2.6</ecNumber>
    </recommendedName>
</protein>
<evidence type="ECO:0000256" key="7">
    <source>
        <dbReference type="SAM" id="SignalP"/>
    </source>
</evidence>
<dbReference type="PANTHER" id="PTHR35333:SF3">
    <property type="entry name" value="BETA-LACTAMASE-TYPE TRANSPEPTIDASE FOLD CONTAINING PROTEIN"/>
    <property type="match status" value="1"/>
</dbReference>
<evidence type="ECO:0000256" key="4">
    <source>
        <dbReference type="ARBA" id="ARBA00023251"/>
    </source>
</evidence>
<evidence type="ECO:0000256" key="6">
    <source>
        <dbReference type="SAM" id="MobiDB-lite"/>
    </source>
</evidence>
<evidence type="ECO:0000313" key="10">
    <source>
        <dbReference type="Proteomes" id="UP001500016"/>
    </source>
</evidence>
<feature type="region of interest" description="Disordered" evidence="6">
    <location>
        <begin position="28"/>
        <end position="60"/>
    </location>
</feature>
<keyword evidence="7" id="KW-0732">Signal</keyword>
<keyword evidence="4 5" id="KW-0046">Antibiotic resistance</keyword>
<dbReference type="Gene3D" id="3.40.710.10">
    <property type="entry name" value="DD-peptidase/beta-lactamase superfamily"/>
    <property type="match status" value="1"/>
</dbReference>
<dbReference type="Pfam" id="PF13354">
    <property type="entry name" value="Beta-lactamase2"/>
    <property type="match status" value="1"/>
</dbReference>
<reference evidence="10" key="1">
    <citation type="journal article" date="2019" name="Int. J. Syst. Evol. Microbiol.">
        <title>The Global Catalogue of Microorganisms (GCM) 10K type strain sequencing project: providing services to taxonomists for standard genome sequencing and annotation.</title>
        <authorList>
            <consortium name="The Broad Institute Genomics Platform"/>
            <consortium name="The Broad Institute Genome Sequencing Center for Infectious Disease"/>
            <person name="Wu L."/>
            <person name="Ma J."/>
        </authorList>
    </citation>
    <scope>NUCLEOTIDE SEQUENCE [LARGE SCALE GENOMIC DNA]</scope>
    <source>
        <strain evidence="10">JCM 15478</strain>
    </source>
</reference>
<evidence type="ECO:0000256" key="3">
    <source>
        <dbReference type="ARBA" id="ARBA00022801"/>
    </source>
</evidence>
<evidence type="ECO:0000256" key="2">
    <source>
        <dbReference type="ARBA" id="ARBA00012865"/>
    </source>
</evidence>
<keyword evidence="3 5" id="KW-0378">Hydrolase</keyword>
<gene>
    <name evidence="9" type="primary">bla</name>
    <name evidence="9" type="ORF">GCM10009801_65520</name>
</gene>
<evidence type="ECO:0000256" key="1">
    <source>
        <dbReference type="ARBA" id="ARBA00009009"/>
    </source>
</evidence>
<dbReference type="EC" id="3.5.2.6" evidence="2 5"/>
<dbReference type="InterPro" id="IPR045155">
    <property type="entry name" value="Beta-lactam_cat"/>
</dbReference>
<feature type="chain" id="PRO_5047318771" description="Beta-lactamase" evidence="7">
    <location>
        <begin position="22"/>
        <end position="321"/>
    </location>
</feature>
<evidence type="ECO:0000313" key="9">
    <source>
        <dbReference type="EMBL" id="GAA2096166.1"/>
    </source>
</evidence>
<dbReference type="InterPro" id="IPR012338">
    <property type="entry name" value="Beta-lactam/transpept-like"/>
</dbReference>
<dbReference type="InterPro" id="IPR023650">
    <property type="entry name" value="Beta-lactam_class-A_AS"/>
</dbReference>
<name>A0ABP5IA90_9ACTN</name>
<evidence type="ECO:0000256" key="5">
    <source>
        <dbReference type="RuleBase" id="RU361140"/>
    </source>
</evidence>
<sequence length="321" mass="34430">MPASSASLPRRSALATLSGLAALPLAGCGSSDGGPDPAASKKSPDSSPSSMSLPRARRERAERAFAALERRYDARLGVHGVDTGSGAVVAHRPDDRFAYASTCKALLAAAVLDKNSLKGLDKKVRYGRGDLIHHSPVTERHVRTGMTLRELCDAAVRYSDNCAANLLFDELGGPSGFQDVLRALGDRVTRADRYEIDLSDATPGDRRDTSTPRAMATDLRTYVLGDALSDRKRALLTDWLRRNTTGDDLIRAGVPEGWRVGDKTGNGGYGTRNDIAVIWPPDAEPLVLAVMSRRDTKDAEHDDALIARAARVAVEALTDRG</sequence>
<keyword evidence="10" id="KW-1185">Reference proteome</keyword>
<comment type="catalytic activity">
    <reaction evidence="5">
        <text>a beta-lactam + H2O = a substituted beta-amino acid</text>
        <dbReference type="Rhea" id="RHEA:20401"/>
        <dbReference type="ChEBI" id="CHEBI:15377"/>
        <dbReference type="ChEBI" id="CHEBI:35627"/>
        <dbReference type="ChEBI" id="CHEBI:140347"/>
        <dbReference type="EC" id="3.5.2.6"/>
    </reaction>
</comment>
<feature type="signal peptide" evidence="7">
    <location>
        <begin position="1"/>
        <end position="21"/>
    </location>
</feature>
<dbReference type="EMBL" id="BAAAPE010000016">
    <property type="protein sequence ID" value="GAA2096166.1"/>
    <property type="molecule type" value="Genomic_DNA"/>
</dbReference>
<dbReference type="NCBIfam" id="NF033103">
    <property type="entry name" value="bla_class_A"/>
    <property type="match status" value="1"/>
</dbReference>
<accession>A0ABP5IA90</accession>
<organism evidence="9 10">
    <name type="scientific">Streptomyces albiaxialis</name>
    <dbReference type="NCBI Taxonomy" id="329523"/>
    <lineage>
        <taxon>Bacteria</taxon>
        <taxon>Bacillati</taxon>
        <taxon>Actinomycetota</taxon>
        <taxon>Actinomycetes</taxon>
        <taxon>Kitasatosporales</taxon>
        <taxon>Streptomycetaceae</taxon>
        <taxon>Streptomyces</taxon>
    </lineage>
</organism>
<dbReference type="PANTHER" id="PTHR35333">
    <property type="entry name" value="BETA-LACTAMASE"/>
    <property type="match status" value="1"/>
</dbReference>
<dbReference type="RefSeq" id="WP_344533402.1">
    <property type="nucleotide sequence ID" value="NZ_BAAAPE010000016.1"/>
</dbReference>